<reference evidence="3 4" key="1">
    <citation type="submission" date="2017-01" db="EMBL/GenBank/DDBJ databases">
        <authorList>
            <person name="Mah S.A."/>
            <person name="Swanson W.J."/>
            <person name="Moy G.W."/>
            <person name="Vacquier V.D."/>
        </authorList>
    </citation>
    <scope>NUCLEOTIDE SEQUENCE [LARGE SCALE GENOMIC DNA]</scope>
    <source>
        <strain evidence="3 4">GSMNP</strain>
    </source>
</reference>
<feature type="coiled-coil region" evidence="1">
    <location>
        <begin position="243"/>
        <end position="326"/>
    </location>
</feature>
<dbReference type="Proteomes" id="UP000187283">
    <property type="component" value="Unassembled WGS sequence"/>
</dbReference>
<feature type="region of interest" description="Disordered" evidence="2">
    <location>
        <begin position="338"/>
        <end position="361"/>
    </location>
</feature>
<feature type="compositionally biased region" description="Polar residues" evidence="2">
    <location>
        <begin position="110"/>
        <end position="129"/>
    </location>
</feature>
<proteinExistence type="predicted"/>
<feature type="compositionally biased region" description="Low complexity" evidence="2">
    <location>
        <begin position="130"/>
        <end position="143"/>
    </location>
</feature>
<comment type="caution">
    <text evidence="3">The sequence shown here is derived from an EMBL/GenBank/DDBJ whole genome shotgun (WGS) entry which is preliminary data.</text>
</comment>
<name>A0A1R1Y1C1_9FUNG</name>
<evidence type="ECO:0000256" key="1">
    <source>
        <dbReference type="SAM" id="Coils"/>
    </source>
</evidence>
<evidence type="ECO:0000313" key="4">
    <source>
        <dbReference type="Proteomes" id="UP000187283"/>
    </source>
</evidence>
<feature type="compositionally biased region" description="Polar residues" evidence="2">
    <location>
        <begin position="65"/>
        <end position="96"/>
    </location>
</feature>
<sequence length="467" mass="52025">MIQTLRMPSIYNSSVNKNGQTEKRLHTSNLNKHNTVLPSISSSSSESIYLNHTSSALPVPRRSRLPNNHSSNFPSKTLSLSSRSFFTKSTSPKNNISTSKTHSTSPKPELNTSTRGPLKQTSTPSKLQFTKNTPSKNSTSKNNKILKSEQVKQGQSSKNEASYIRNSLFETSMNTSEGVSRGLLLNEKNIQETPSINSADKTKRFTFEKEKNNYFLNKTKISPVRESAREAAREAAKNDSVQNSLLTKKVENLERKVKSLESQLKTHLNLINDLEKINNSLINEAYTQLVTNNDLLDANENHEKKIKQLESELSKFKHNSSKQEKEMTLLTTKISSLSTKTTSLRNPSRRPYSALLPEELPPANSLPSGPCSFHMSTPTPSPSPSCSDCQNSGYYNFGTSSSNEGTDFSSCIKCKNCVKLAESIDSLAIDIDFYKSSNQDLSQKLKNAVEKHNELVDIFSKNSLIIL</sequence>
<keyword evidence="4" id="KW-1185">Reference proteome</keyword>
<feature type="region of interest" description="Disordered" evidence="2">
    <location>
        <begin position="55"/>
        <end position="160"/>
    </location>
</feature>
<feature type="compositionally biased region" description="Low complexity" evidence="2">
    <location>
        <begin position="97"/>
        <end position="108"/>
    </location>
</feature>
<dbReference type="OrthoDB" id="5561196at2759"/>
<evidence type="ECO:0000256" key="2">
    <source>
        <dbReference type="SAM" id="MobiDB-lite"/>
    </source>
</evidence>
<accession>A0A1R1Y1C1</accession>
<keyword evidence="1" id="KW-0175">Coiled coil</keyword>
<protein>
    <submittedName>
        <fullName evidence="3">Uncharacterized protein</fullName>
    </submittedName>
</protein>
<evidence type="ECO:0000313" key="3">
    <source>
        <dbReference type="EMBL" id="OMJ20700.1"/>
    </source>
</evidence>
<feature type="compositionally biased region" description="Polar residues" evidence="2">
    <location>
        <begin position="151"/>
        <end position="160"/>
    </location>
</feature>
<organism evidence="3 4">
    <name type="scientific">Smittium culicis</name>
    <dbReference type="NCBI Taxonomy" id="133412"/>
    <lineage>
        <taxon>Eukaryota</taxon>
        <taxon>Fungi</taxon>
        <taxon>Fungi incertae sedis</taxon>
        <taxon>Zoopagomycota</taxon>
        <taxon>Kickxellomycotina</taxon>
        <taxon>Harpellomycetes</taxon>
        <taxon>Harpellales</taxon>
        <taxon>Legeriomycetaceae</taxon>
        <taxon>Smittium</taxon>
    </lineage>
</organism>
<gene>
    <name evidence="3" type="ORF">AYI70_g3952</name>
</gene>
<dbReference type="AlphaFoldDB" id="A0A1R1Y1C1"/>
<feature type="coiled-coil region" evidence="1">
    <location>
        <begin position="431"/>
        <end position="458"/>
    </location>
</feature>
<dbReference type="EMBL" id="LSSN01001175">
    <property type="protein sequence ID" value="OMJ20700.1"/>
    <property type="molecule type" value="Genomic_DNA"/>
</dbReference>